<keyword evidence="3" id="KW-0804">Transcription</keyword>
<dbReference type="Pfam" id="PF07729">
    <property type="entry name" value="FCD"/>
    <property type="match status" value="1"/>
</dbReference>
<dbReference type="RefSeq" id="WP_245411789.1">
    <property type="nucleotide sequence ID" value="NZ_QJTF01000009.1"/>
</dbReference>
<dbReference type="InterPro" id="IPR036390">
    <property type="entry name" value="WH_DNA-bd_sf"/>
</dbReference>
<dbReference type="SUPFAM" id="SSF48008">
    <property type="entry name" value="GntR ligand-binding domain-like"/>
    <property type="match status" value="1"/>
</dbReference>
<dbReference type="GO" id="GO:0003700">
    <property type="term" value="F:DNA-binding transcription factor activity"/>
    <property type="evidence" value="ECO:0007669"/>
    <property type="project" value="InterPro"/>
</dbReference>
<dbReference type="InterPro" id="IPR000524">
    <property type="entry name" value="Tscrpt_reg_HTH_GntR"/>
</dbReference>
<protein>
    <submittedName>
        <fullName evidence="5">GntR family transcriptional regulator</fullName>
    </submittedName>
</protein>
<comment type="caution">
    <text evidence="5">The sequence shown here is derived from an EMBL/GenBank/DDBJ whole genome shotgun (WGS) entry which is preliminary data.</text>
</comment>
<evidence type="ECO:0000313" key="6">
    <source>
        <dbReference type="Proteomes" id="UP000247454"/>
    </source>
</evidence>
<dbReference type="InterPro" id="IPR036388">
    <property type="entry name" value="WH-like_DNA-bd_sf"/>
</dbReference>
<evidence type="ECO:0000256" key="3">
    <source>
        <dbReference type="ARBA" id="ARBA00023163"/>
    </source>
</evidence>
<dbReference type="PANTHER" id="PTHR43537:SF5">
    <property type="entry name" value="UXU OPERON TRANSCRIPTIONAL REGULATOR"/>
    <property type="match status" value="1"/>
</dbReference>
<evidence type="ECO:0000256" key="1">
    <source>
        <dbReference type="ARBA" id="ARBA00023015"/>
    </source>
</evidence>
<dbReference type="InterPro" id="IPR008920">
    <property type="entry name" value="TF_FadR/GntR_C"/>
</dbReference>
<dbReference type="SUPFAM" id="SSF46785">
    <property type="entry name" value="Winged helix' DNA-binding domain"/>
    <property type="match status" value="1"/>
</dbReference>
<evidence type="ECO:0000259" key="4">
    <source>
        <dbReference type="PROSITE" id="PS50949"/>
    </source>
</evidence>
<sequence>MTSLQFEYLAGDSLAEQGYRTLERLIITLVLEPNMVVTERTLIELTGMGRTPVREAIQRLAWEGLLEVRPRSGIAVSPLDPKDFTKVLDARQGVEQMLARDAARFAGARDRERLEAAATAMREAAADNDIARFLDADKALDAVLGQAATNAFAARLAGPLQTHSRRFWYHLKRDDGLAASTAAHIALIDAILAREPDEAMSAAAKLIGYLRTLAP</sequence>
<dbReference type="AlphaFoldDB" id="A0A318T114"/>
<dbReference type="PANTHER" id="PTHR43537">
    <property type="entry name" value="TRANSCRIPTIONAL REGULATOR, GNTR FAMILY"/>
    <property type="match status" value="1"/>
</dbReference>
<dbReference type="InterPro" id="IPR011711">
    <property type="entry name" value="GntR_C"/>
</dbReference>
<name>A0A318T114_9HYPH</name>
<dbReference type="EMBL" id="QJTF01000009">
    <property type="protein sequence ID" value="PYE87967.1"/>
    <property type="molecule type" value="Genomic_DNA"/>
</dbReference>
<reference evidence="5 6" key="1">
    <citation type="submission" date="2018-06" db="EMBL/GenBank/DDBJ databases">
        <title>Genomic Encyclopedia of Type Strains, Phase III (KMG-III): the genomes of soil and plant-associated and newly described type strains.</title>
        <authorList>
            <person name="Whitman W."/>
        </authorList>
    </citation>
    <scope>NUCLEOTIDE SEQUENCE [LARGE SCALE GENOMIC DNA]</scope>
    <source>
        <strain evidence="5 6">ORS 1419</strain>
    </source>
</reference>
<dbReference type="CDD" id="cd07377">
    <property type="entry name" value="WHTH_GntR"/>
    <property type="match status" value="1"/>
</dbReference>
<keyword evidence="6" id="KW-1185">Reference proteome</keyword>
<evidence type="ECO:0000256" key="2">
    <source>
        <dbReference type="ARBA" id="ARBA00023125"/>
    </source>
</evidence>
<keyword evidence="1" id="KW-0805">Transcription regulation</keyword>
<dbReference type="SMART" id="SM00895">
    <property type="entry name" value="FCD"/>
    <property type="match status" value="1"/>
</dbReference>
<dbReference type="Proteomes" id="UP000247454">
    <property type="component" value="Unassembled WGS sequence"/>
</dbReference>
<gene>
    <name evidence="5" type="ORF">C7477_1099</name>
</gene>
<dbReference type="Gene3D" id="1.20.120.530">
    <property type="entry name" value="GntR ligand-binding domain-like"/>
    <property type="match status" value="1"/>
</dbReference>
<dbReference type="Pfam" id="PF00392">
    <property type="entry name" value="GntR"/>
    <property type="match status" value="1"/>
</dbReference>
<accession>A0A318T114</accession>
<feature type="domain" description="HTH gntR-type" evidence="4">
    <location>
        <begin position="12"/>
        <end position="79"/>
    </location>
</feature>
<organism evidence="5 6">
    <name type="scientific">Phyllobacterium leguminum</name>
    <dbReference type="NCBI Taxonomy" id="314237"/>
    <lineage>
        <taxon>Bacteria</taxon>
        <taxon>Pseudomonadati</taxon>
        <taxon>Pseudomonadota</taxon>
        <taxon>Alphaproteobacteria</taxon>
        <taxon>Hyphomicrobiales</taxon>
        <taxon>Phyllobacteriaceae</taxon>
        <taxon>Phyllobacterium</taxon>
    </lineage>
</organism>
<dbReference type="GO" id="GO:0003677">
    <property type="term" value="F:DNA binding"/>
    <property type="evidence" value="ECO:0007669"/>
    <property type="project" value="UniProtKB-KW"/>
</dbReference>
<dbReference type="Gene3D" id="1.10.10.10">
    <property type="entry name" value="Winged helix-like DNA-binding domain superfamily/Winged helix DNA-binding domain"/>
    <property type="match status" value="1"/>
</dbReference>
<dbReference type="PROSITE" id="PS50949">
    <property type="entry name" value="HTH_GNTR"/>
    <property type="match status" value="1"/>
</dbReference>
<proteinExistence type="predicted"/>
<dbReference type="SMART" id="SM00345">
    <property type="entry name" value="HTH_GNTR"/>
    <property type="match status" value="1"/>
</dbReference>
<evidence type="ECO:0000313" key="5">
    <source>
        <dbReference type="EMBL" id="PYE87967.1"/>
    </source>
</evidence>
<keyword evidence="2" id="KW-0238">DNA-binding</keyword>